<dbReference type="CDD" id="cd02440">
    <property type="entry name" value="AdoMet_MTases"/>
    <property type="match status" value="1"/>
</dbReference>
<dbReference type="EMBL" id="BAAAHQ010000048">
    <property type="protein sequence ID" value="GAA0950908.1"/>
    <property type="molecule type" value="Genomic_DNA"/>
</dbReference>
<keyword evidence="3" id="KW-1185">Reference proteome</keyword>
<dbReference type="Gene3D" id="3.40.50.150">
    <property type="entry name" value="Vaccinia Virus protein VP39"/>
    <property type="match status" value="1"/>
</dbReference>
<sequence>MFVEVTMGAEALATSAEIARIAGKDRALIGNWRRRHADFPQPVGGTTASPLFSLREVEAWLQENKPDVRLSPEGKLWHALKALGDDLRLAQVLAATGAFIALVRNGEWQTLAHLSDEALETEVPAVVRKIFRGRAVFPSRLPAGTGPLLRDLAALARQQGAASLFEYFTTRFLEAQQRSYAASPPVLAELMSALVGSLPRTLLDPACGTGTLLVAAAEGNRRLLGQERDADLAQVAAIRLALSTDHAVVGIEDSLHADAFDGEQADAVMCNPPFNERDWGPDELAADPRWEYGLPPRMESELAWVQHGLAHVKPGGAVVILMPVTAANRRSGRRIRANLIRKGALRGIIDLPSSMASTAGIPAHLWLLAKPVPGSMPPPTVWFASAAENRIAEIASAWTAYLREPTAEPSIGQLVATMDLLDDDNDLTPARYLTGDGWDPTTVQSLTGEINDLLERIRQLLPREPRPDPLAVSLTTVGELAHAGILEIHRPGKDEQLWSEAKDLVVTPQADRLDVEVARQPTVLATQQTLIRINRRDVEPEFLAGFLRSAHNLLPSGGSSSGIRKELRKAIIPRLPSPEVQRTYGTVFRQLEEMRTALHEISGKGELLTRLALDEITRASRA</sequence>
<gene>
    <name evidence="2" type="ORF">GCM10009560_70960</name>
</gene>
<keyword evidence="2" id="KW-0489">Methyltransferase</keyword>
<accession>A0ABP4BJY2</accession>
<dbReference type="Proteomes" id="UP001501578">
    <property type="component" value="Unassembled WGS sequence"/>
</dbReference>
<dbReference type="SUPFAM" id="SSF53335">
    <property type="entry name" value="S-adenosyl-L-methionine-dependent methyltransferases"/>
    <property type="match status" value="1"/>
</dbReference>
<keyword evidence="2" id="KW-0808">Transferase</keyword>
<dbReference type="GO" id="GO:0032259">
    <property type="term" value="P:methylation"/>
    <property type="evidence" value="ECO:0007669"/>
    <property type="project" value="UniProtKB-KW"/>
</dbReference>
<dbReference type="GO" id="GO:0008168">
    <property type="term" value="F:methyltransferase activity"/>
    <property type="evidence" value="ECO:0007669"/>
    <property type="project" value="UniProtKB-KW"/>
</dbReference>
<dbReference type="InterPro" id="IPR003356">
    <property type="entry name" value="DNA_methylase_A-5"/>
</dbReference>
<reference evidence="3" key="1">
    <citation type="journal article" date="2019" name="Int. J. Syst. Evol. Microbiol.">
        <title>The Global Catalogue of Microorganisms (GCM) 10K type strain sequencing project: providing services to taxonomists for standard genome sequencing and annotation.</title>
        <authorList>
            <consortium name="The Broad Institute Genomics Platform"/>
            <consortium name="The Broad Institute Genome Sequencing Center for Infectious Disease"/>
            <person name="Wu L."/>
            <person name="Ma J."/>
        </authorList>
    </citation>
    <scope>NUCLEOTIDE SEQUENCE [LARGE SCALE GENOMIC DNA]</scope>
    <source>
        <strain evidence="3">JCM 11136</strain>
    </source>
</reference>
<dbReference type="PANTHER" id="PTHR42998">
    <property type="entry name" value="TYPE I RESTRICTION ENZYME HINDVIIP M PROTEIN-RELATED"/>
    <property type="match status" value="1"/>
</dbReference>
<evidence type="ECO:0000313" key="2">
    <source>
        <dbReference type="EMBL" id="GAA0950908.1"/>
    </source>
</evidence>
<evidence type="ECO:0000259" key="1">
    <source>
        <dbReference type="Pfam" id="PF02384"/>
    </source>
</evidence>
<organism evidence="2 3">
    <name type="scientific">Nonomuraea longicatena</name>
    <dbReference type="NCBI Taxonomy" id="83682"/>
    <lineage>
        <taxon>Bacteria</taxon>
        <taxon>Bacillati</taxon>
        <taxon>Actinomycetota</taxon>
        <taxon>Actinomycetes</taxon>
        <taxon>Streptosporangiales</taxon>
        <taxon>Streptosporangiaceae</taxon>
        <taxon>Nonomuraea</taxon>
    </lineage>
</organism>
<feature type="domain" description="DNA methylase adenine-specific" evidence="1">
    <location>
        <begin position="164"/>
        <end position="389"/>
    </location>
</feature>
<name>A0ABP4BJY2_9ACTN</name>
<dbReference type="InterPro" id="IPR052916">
    <property type="entry name" value="Type-I_RE_MTase_Subunit"/>
</dbReference>
<dbReference type="PRINTS" id="PR00507">
    <property type="entry name" value="N12N6MTFRASE"/>
</dbReference>
<proteinExistence type="predicted"/>
<dbReference type="Pfam" id="PF02384">
    <property type="entry name" value="N6_Mtase"/>
    <property type="match status" value="1"/>
</dbReference>
<dbReference type="InterPro" id="IPR029063">
    <property type="entry name" value="SAM-dependent_MTases_sf"/>
</dbReference>
<protein>
    <submittedName>
        <fullName evidence="2">N-6 DNA methylase</fullName>
    </submittedName>
</protein>
<dbReference type="PANTHER" id="PTHR42998:SF1">
    <property type="entry name" value="TYPE I RESTRICTION ENZYME HINDI METHYLASE SUBUNIT"/>
    <property type="match status" value="1"/>
</dbReference>
<comment type="caution">
    <text evidence="2">The sequence shown here is derived from an EMBL/GenBank/DDBJ whole genome shotgun (WGS) entry which is preliminary data.</text>
</comment>
<evidence type="ECO:0000313" key="3">
    <source>
        <dbReference type="Proteomes" id="UP001501578"/>
    </source>
</evidence>